<evidence type="ECO:0000313" key="8">
    <source>
        <dbReference type="EMBL" id="MBL0683022.1"/>
    </source>
</evidence>
<dbReference type="InterPro" id="IPR009770">
    <property type="entry name" value="HGLS"/>
</dbReference>
<dbReference type="Gene3D" id="3.10.180.50">
    <property type="match status" value="1"/>
</dbReference>
<sequence>MSPTYFFNELWNQYTAKTPSAEKIKSILEAEGNKVYNDHIAIRTFNDPRVHIDVIAKPFIAMGYEPKGEYHFEAKKLFAKHFEHKNDTNAPKIFISQLLLEEFSEEIRKTIIDILDQTDQSVFKQDDLILKGRVWNKPSLKIYQNLLSVSEYAAWMYVNGFCSNHFTIDVNKLKTFENLSQVNDFLKSNGFTMNSSGGEIKGSPTLLLEQSSILADAVEIEFEEGYKEITSCYYEFAFRYPNADGNLYSGFIAGSADKIFESTDMVLQDR</sequence>
<protein>
    <recommendedName>
        <fullName evidence="6">2-oxoadipate dioxygenase/decarboxylase</fullName>
        <ecNumber evidence="6">1.13.11.93</ecNumber>
    </recommendedName>
    <alternativeName>
        <fullName evidence="7">2-hydroxyglutarate synthase</fullName>
    </alternativeName>
</protein>
<evidence type="ECO:0000256" key="4">
    <source>
        <dbReference type="ARBA" id="ARBA00023004"/>
    </source>
</evidence>
<dbReference type="AlphaFoldDB" id="A0A937D8S6"/>
<accession>A0A937D8S6</accession>
<dbReference type="PANTHER" id="PTHR31136">
    <property type="entry name" value="DUF1338 DOMAIN-CONTAINING PROTEIN"/>
    <property type="match status" value="1"/>
</dbReference>
<evidence type="ECO:0000256" key="6">
    <source>
        <dbReference type="ARBA" id="ARBA00035023"/>
    </source>
</evidence>
<dbReference type="PANTHER" id="PTHR31136:SF5">
    <property type="entry name" value="2-OXOADIPATE DIOXYGENASE_DECARBOXYLASE, CHLOROPLASTIC"/>
    <property type="match status" value="1"/>
</dbReference>
<dbReference type="SMART" id="SM01150">
    <property type="entry name" value="DUF1338"/>
    <property type="match status" value="1"/>
</dbReference>
<dbReference type="EC" id="1.13.11.93" evidence="6"/>
<dbReference type="RefSeq" id="WP_201917628.1">
    <property type="nucleotide sequence ID" value="NZ_BAABAX010000023.1"/>
</dbReference>
<comment type="caution">
    <text evidence="8">The sequence shown here is derived from an EMBL/GenBank/DDBJ whole genome shotgun (WGS) entry which is preliminary data.</text>
</comment>
<dbReference type="GO" id="GO:0051213">
    <property type="term" value="F:dioxygenase activity"/>
    <property type="evidence" value="ECO:0007669"/>
    <property type="project" value="UniProtKB-KW"/>
</dbReference>
<comment type="similarity">
    <text evidence="5">Belongs to the 2-oxoadipate dioxygenase/decarboxylase family.</text>
</comment>
<keyword evidence="2" id="KW-0223">Dioxygenase</keyword>
<evidence type="ECO:0000256" key="2">
    <source>
        <dbReference type="ARBA" id="ARBA00022964"/>
    </source>
</evidence>
<evidence type="ECO:0000256" key="7">
    <source>
        <dbReference type="ARBA" id="ARBA00035045"/>
    </source>
</evidence>
<evidence type="ECO:0000256" key="3">
    <source>
        <dbReference type="ARBA" id="ARBA00023002"/>
    </source>
</evidence>
<keyword evidence="3" id="KW-0560">Oxidoreductase</keyword>
<gene>
    <name evidence="8" type="ORF">JJQ60_05815</name>
</gene>
<evidence type="ECO:0000313" key="9">
    <source>
        <dbReference type="Proteomes" id="UP000651057"/>
    </source>
</evidence>
<dbReference type="EMBL" id="JAERQJ010000002">
    <property type="protein sequence ID" value="MBL0683022.1"/>
    <property type="molecule type" value="Genomic_DNA"/>
</dbReference>
<reference evidence="8" key="1">
    <citation type="submission" date="2021-01" db="EMBL/GenBank/DDBJ databases">
        <authorList>
            <person name="Zhong Y.L."/>
        </authorList>
    </citation>
    <scope>NUCLEOTIDE SEQUENCE</scope>
    <source>
        <strain evidence="8">KCTC 23302</strain>
    </source>
</reference>
<keyword evidence="4" id="KW-0408">Iron</keyword>
<comment type="cofactor">
    <cofactor evidence="1">
        <name>Fe(2+)</name>
        <dbReference type="ChEBI" id="CHEBI:29033"/>
    </cofactor>
</comment>
<dbReference type="Proteomes" id="UP000651057">
    <property type="component" value="Unassembled WGS sequence"/>
</dbReference>
<keyword evidence="9" id="KW-1185">Reference proteome</keyword>
<dbReference type="CDD" id="cd16350">
    <property type="entry name" value="VOC_like"/>
    <property type="match status" value="1"/>
</dbReference>
<organism evidence="8 9">
    <name type="scientific">Aquimarina mytili</name>
    <dbReference type="NCBI Taxonomy" id="874423"/>
    <lineage>
        <taxon>Bacteria</taxon>
        <taxon>Pseudomonadati</taxon>
        <taxon>Bacteroidota</taxon>
        <taxon>Flavobacteriia</taxon>
        <taxon>Flavobacteriales</taxon>
        <taxon>Flavobacteriaceae</taxon>
        <taxon>Aquimarina</taxon>
    </lineage>
</organism>
<evidence type="ECO:0000256" key="5">
    <source>
        <dbReference type="ARBA" id="ARBA00035013"/>
    </source>
</evidence>
<evidence type="ECO:0000256" key="1">
    <source>
        <dbReference type="ARBA" id="ARBA00001954"/>
    </source>
</evidence>
<dbReference type="Pfam" id="PF07063">
    <property type="entry name" value="HGLS"/>
    <property type="match status" value="1"/>
</dbReference>
<proteinExistence type="inferred from homology"/>
<name>A0A937D8S6_9FLAO</name>